<dbReference type="PANTHER" id="PTHR45706">
    <property type="entry name" value="TYROSINE-PROTEIN PHOSPHATASE"/>
    <property type="match status" value="1"/>
</dbReference>
<dbReference type="GO" id="GO:0004725">
    <property type="term" value="F:protein tyrosine phosphatase activity"/>
    <property type="evidence" value="ECO:0007669"/>
    <property type="project" value="TreeGrafter"/>
</dbReference>
<organism evidence="2 3">
    <name type="scientific">Perkinsus olseni</name>
    <name type="common">Perkinsus atlanticus</name>
    <dbReference type="NCBI Taxonomy" id="32597"/>
    <lineage>
        <taxon>Eukaryota</taxon>
        <taxon>Sar</taxon>
        <taxon>Alveolata</taxon>
        <taxon>Perkinsozoa</taxon>
        <taxon>Perkinsea</taxon>
        <taxon>Perkinsida</taxon>
        <taxon>Perkinsidae</taxon>
        <taxon>Perkinsus</taxon>
    </lineage>
</organism>
<dbReference type="EMBL" id="JABANO010020994">
    <property type="protein sequence ID" value="KAF4727547.1"/>
    <property type="molecule type" value="Genomic_DNA"/>
</dbReference>
<feature type="region of interest" description="Disordered" evidence="1">
    <location>
        <begin position="324"/>
        <end position="364"/>
    </location>
</feature>
<keyword evidence="3" id="KW-1185">Reference proteome</keyword>
<name>A0A7J6S3M6_PEROL</name>
<dbReference type="PANTHER" id="PTHR45706:SF4">
    <property type="entry name" value="TYROSINE-PROTEIN PHOSPHATASE"/>
    <property type="match status" value="1"/>
</dbReference>
<dbReference type="Proteomes" id="UP000553632">
    <property type="component" value="Unassembled WGS sequence"/>
</dbReference>
<proteinExistence type="predicted"/>
<accession>A0A7J6S3M6</accession>
<evidence type="ECO:0000256" key="1">
    <source>
        <dbReference type="SAM" id="MobiDB-lite"/>
    </source>
</evidence>
<gene>
    <name evidence="2" type="ORF">FOZ63_033060</name>
</gene>
<evidence type="ECO:0000313" key="2">
    <source>
        <dbReference type="EMBL" id="KAF4727547.1"/>
    </source>
</evidence>
<sequence length="452" mass="45722">MRKRDAGGKKTSRHAPGAECVQSEGLWKAGLVAAFNRFTSVIDFLLRVGEVRDVWLRKASMGWKAVSLASTTGGITTQSSTTTTTTTPVDAGALQNTCDIYCQGLNGGASYCKFDQNPPTCQGGDQTCGTIAICGPPVTVTPTQAVPTGDGTYEPACDTMCQSLNDEASYCKWWLPKPTCLGGDQPCGDQTVCTSQTWPPAPTPSLPAGAHPHESAPCNAYCVGLNGPSSFCKWWKNEPACQGGDQPCGSSDCATGTPAPTEGPPDSHAGPSPNCDAYCTSVNPGLSGDRVSYCKWWLYVPVCYDGDQPCGPSVCSNFGETTTPTPTTATPTTQAATTQAATTAAPTTQAATTAAPTTQPATTAAATTQAATTAAATQAVTTQAATTAATTQAATTQGATTAAPTTQAATTAAPTTQAATTAAPTTQAATTAAPTTQAATTATSTQAGPTPP</sequence>
<dbReference type="AlphaFoldDB" id="A0A7J6S3M6"/>
<feature type="region of interest" description="Disordered" evidence="1">
    <location>
        <begin position="394"/>
        <end position="452"/>
    </location>
</feature>
<comment type="caution">
    <text evidence="2">The sequence shown here is derived from an EMBL/GenBank/DDBJ whole genome shotgun (WGS) entry which is preliminary data.</text>
</comment>
<evidence type="ECO:0000313" key="3">
    <source>
        <dbReference type="Proteomes" id="UP000553632"/>
    </source>
</evidence>
<protein>
    <submittedName>
        <fullName evidence="2">Uncharacterized protein</fullName>
    </submittedName>
</protein>
<reference evidence="2 3" key="1">
    <citation type="submission" date="2020-04" db="EMBL/GenBank/DDBJ databases">
        <title>Perkinsus olseni comparative genomics.</title>
        <authorList>
            <person name="Bogema D.R."/>
        </authorList>
    </citation>
    <scope>NUCLEOTIDE SEQUENCE [LARGE SCALE GENOMIC DNA]</scope>
    <source>
        <strain evidence="2 3">ATCC PRA-207</strain>
    </source>
</reference>